<dbReference type="HOGENOM" id="CLU_1777089_0_0_1"/>
<dbReference type="RefSeq" id="XP_007672790.1">
    <property type="nucleotide sequence ID" value="XM_007674600.1"/>
</dbReference>
<gene>
    <name evidence="2" type="ORF">BAUCODRAFT_145578</name>
</gene>
<protein>
    <submittedName>
        <fullName evidence="2">Uncharacterized protein</fullName>
    </submittedName>
</protein>
<organism evidence="2 3">
    <name type="scientific">Baudoinia panamericana (strain UAMH 10762)</name>
    <name type="common">Angels' share fungus</name>
    <name type="synonym">Baudoinia compniacensis (strain UAMH 10762)</name>
    <dbReference type="NCBI Taxonomy" id="717646"/>
    <lineage>
        <taxon>Eukaryota</taxon>
        <taxon>Fungi</taxon>
        <taxon>Dikarya</taxon>
        <taxon>Ascomycota</taxon>
        <taxon>Pezizomycotina</taxon>
        <taxon>Dothideomycetes</taxon>
        <taxon>Dothideomycetidae</taxon>
        <taxon>Mycosphaerellales</taxon>
        <taxon>Teratosphaeriaceae</taxon>
        <taxon>Baudoinia</taxon>
    </lineage>
</organism>
<evidence type="ECO:0000313" key="3">
    <source>
        <dbReference type="Proteomes" id="UP000011761"/>
    </source>
</evidence>
<reference evidence="2 3" key="1">
    <citation type="journal article" date="2012" name="PLoS Pathog.">
        <title>Diverse lifestyles and strategies of plant pathogenesis encoded in the genomes of eighteen Dothideomycetes fungi.</title>
        <authorList>
            <person name="Ohm R.A."/>
            <person name="Feau N."/>
            <person name="Henrissat B."/>
            <person name="Schoch C.L."/>
            <person name="Horwitz B.A."/>
            <person name="Barry K.W."/>
            <person name="Condon B.J."/>
            <person name="Copeland A.C."/>
            <person name="Dhillon B."/>
            <person name="Glaser F."/>
            <person name="Hesse C.N."/>
            <person name="Kosti I."/>
            <person name="LaButti K."/>
            <person name="Lindquist E.A."/>
            <person name="Lucas S."/>
            <person name="Salamov A.A."/>
            <person name="Bradshaw R.E."/>
            <person name="Ciuffetti L."/>
            <person name="Hamelin R.C."/>
            <person name="Kema G.H.J."/>
            <person name="Lawrence C."/>
            <person name="Scott J.A."/>
            <person name="Spatafora J.W."/>
            <person name="Turgeon B.G."/>
            <person name="de Wit P.J.G.M."/>
            <person name="Zhong S."/>
            <person name="Goodwin S.B."/>
            <person name="Grigoriev I.V."/>
        </authorList>
    </citation>
    <scope>NUCLEOTIDE SEQUENCE [LARGE SCALE GENOMIC DNA]</scope>
    <source>
        <strain evidence="2 3">UAMH 10762</strain>
    </source>
</reference>
<accession>M2NLC7</accession>
<dbReference type="GeneID" id="19108603"/>
<name>M2NLC7_BAUPA</name>
<dbReference type="KEGG" id="bcom:BAUCODRAFT_145578"/>
<keyword evidence="3" id="KW-1185">Reference proteome</keyword>
<evidence type="ECO:0000256" key="1">
    <source>
        <dbReference type="SAM" id="MobiDB-lite"/>
    </source>
</evidence>
<dbReference type="EMBL" id="KB445551">
    <property type="protein sequence ID" value="EMD00290.1"/>
    <property type="molecule type" value="Genomic_DNA"/>
</dbReference>
<proteinExistence type="predicted"/>
<dbReference type="AlphaFoldDB" id="M2NLC7"/>
<evidence type="ECO:0000313" key="2">
    <source>
        <dbReference type="EMBL" id="EMD00290.1"/>
    </source>
</evidence>
<sequence>MAIQDPGEPQIPVSRLRNPASSASTAEILEELTRQIVRDRNAGLLDTHAIRNHVSSSLIARNDFDDVAVQTRDRAFQHQEQQHPGSQIEVWFNVHLTARIKGLSREGHDGFVRESVSICKWEKGSKWEEWKMVAFTTLTGPSGYAL</sequence>
<dbReference type="Proteomes" id="UP000011761">
    <property type="component" value="Unassembled WGS sequence"/>
</dbReference>
<feature type="region of interest" description="Disordered" evidence="1">
    <location>
        <begin position="1"/>
        <end position="22"/>
    </location>
</feature>